<feature type="transmembrane region" description="Helical" evidence="1">
    <location>
        <begin position="65"/>
        <end position="86"/>
    </location>
</feature>
<evidence type="ECO:0000256" key="1">
    <source>
        <dbReference type="SAM" id="Phobius"/>
    </source>
</evidence>
<gene>
    <name evidence="2" type="ORF">EAF07_08380</name>
</gene>
<accession>A0A3L9DME7</accession>
<evidence type="ECO:0000313" key="2">
    <source>
        <dbReference type="EMBL" id="RLY02125.1"/>
    </source>
</evidence>
<proteinExistence type="predicted"/>
<organism evidence="2 3">
    <name type="scientific">Streptococcus hillyeri</name>
    <dbReference type="NCBI Taxonomy" id="2282420"/>
    <lineage>
        <taxon>Bacteria</taxon>
        <taxon>Bacillati</taxon>
        <taxon>Bacillota</taxon>
        <taxon>Bacilli</taxon>
        <taxon>Lactobacillales</taxon>
        <taxon>Streptococcaceae</taxon>
        <taxon>Streptococcus</taxon>
    </lineage>
</organism>
<evidence type="ECO:0000313" key="3">
    <source>
        <dbReference type="Proteomes" id="UP000279194"/>
    </source>
</evidence>
<dbReference type="EMBL" id="RCVM01000018">
    <property type="protein sequence ID" value="RLY02125.1"/>
    <property type="molecule type" value="Genomic_DNA"/>
</dbReference>
<keyword evidence="3" id="KW-1185">Reference proteome</keyword>
<protein>
    <submittedName>
        <fullName evidence="2">Uncharacterized protein</fullName>
    </submittedName>
</protein>
<feature type="transmembrane region" description="Helical" evidence="1">
    <location>
        <begin position="36"/>
        <end position="59"/>
    </location>
</feature>
<keyword evidence="1" id="KW-0812">Transmembrane</keyword>
<dbReference type="Proteomes" id="UP000279194">
    <property type="component" value="Unassembled WGS sequence"/>
</dbReference>
<keyword evidence="1" id="KW-1133">Transmembrane helix</keyword>
<keyword evidence="1" id="KW-0472">Membrane</keyword>
<reference evidence="2 3" key="1">
    <citation type="submission" date="2018-10" db="EMBL/GenBank/DDBJ databases">
        <title>Streptococcus hillyeri sp. nov., isolated from equine tracheal sample.</title>
        <authorList>
            <person name="Macfadyen A.C."/>
            <person name="Waller A."/>
            <person name="Paterson G.K."/>
        </authorList>
    </citation>
    <scope>NUCLEOTIDE SEQUENCE [LARGE SCALE GENOMIC DNA]</scope>
    <source>
        <strain evidence="2 3">28462</strain>
    </source>
</reference>
<dbReference type="AlphaFoldDB" id="A0A3L9DME7"/>
<name>A0A3L9DME7_9STRE</name>
<comment type="caution">
    <text evidence="2">The sequence shown here is derived from an EMBL/GenBank/DDBJ whole genome shotgun (WGS) entry which is preliminary data.</text>
</comment>
<sequence>MIMEFILGGFIFISDRWLLEHPKGNSFSESAIRGGIYTVWLISTLIFSWLTVQLFSVILKGERNWAIILVAIVSLAIAIWIGYRFWRYTKALLLKRAPKNDV</sequence>